<comment type="caution">
    <text evidence="2">The sequence shown here is derived from an EMBL/GenBank/DDBJ whole genome shotgun (WGS) entry which is preliminary data.</text>
</comment>
<proteinExistence type="predicted"/>
<keyword evidence="1" id="KW-0812">Transmembrane</keyword>
<accession>A0AAW2YY92</accession>
<name>A0AAW2YY92_9EUKA</name>
<feature type="transmembrane region" description="Helical" evidence="1">
    <location>
        <begin position="133"/>
        <end position="153"/>
    </location>
</feature>
<evidence type="ECO:0000256" key="1">
    <source>
        <dbReference type="SAM" id="Phobius"/>
    </source>
</evidence>
<protein>
    <submittedName>
        <fullName evidence="2">Uncharacterized protein</fullName>
    </submittedName>
</protein>
<feature type="transmembrane region" description="Helical" evidence="1">
    <location>
        <begin position="173"/>
        <end position="199"/>
    </location>
</feature>
<evidence type="ECO:0000313" key="2">
    <source>
        <dbReference type="EMBL" id="KAL0481619.1"/>
    </source>
</evidence>
<dbReference type="EMBL" id="JAOPGA020000780">
    <property type="protein sequence ID" value="KAL0481619.1"/>
    <property type="molecule type" value="Genomic_DNA"/>
</dbReference>
<gene>
    <name evidence="2" type="ORF">AKO1_012476</name>
</gene>
<keyword evidence="1" id="KW-0472">Membrane</keyword>
<sequence>MSNQLEDDGVMMEMQTPTVYADIELQTPANRRLAAQSFNNRSSPVIPRVLIFGSGLIMIILFIMYIVSLVLYSIDLSHRTVKDYIFVMIILLIVVWSISLVITFMNFVIAMIRGIKYNKFVRFVNTEAKFHSITSGILFALNLFAFLLCIVITLRDLYLVCDDIKSEKCIWKIFIGVLIGLGPALLSCIVAVCNLVVVVKANSLINSA</sequence>
<keyword evidence="3" id="KW-1185">Reference proteome</keyword>
<dbReference type="AlphaFoldDB" id="A0AAW2YY92"/>
<feature type="transmembrane region" description="Helical" evidence="1">
    <location>
        <begin position="84"/>
        <end position="112"/>
    </location>
</feature>
<keyword evidence="1" id="KW-1133">Transmembrane helix</keyword>
<organism evidence="2 3">
    <name type="scientific">Acrasis kona</name>
    <dbReference type="NCBI Taxonomy" id="1008807"/>
    <lineage>
        <taxon>Eukaryota</taxon>
        <taxon>Discoba</taxon>
        <taxon>Heterolobosea</taxon>
        <taxon>Tetramitia</taxon>
        <taxon>Eutetramitia</taxon>
        <taxon>Acrasidae</taxon>
        <taxon>Acrasis</taxon>
    </lineage>
</organism>
<reference evidence="2 3" key="1">
    <citation type="submission" date="2024-03" db="EMBL/GenBank/DDBJ databases">
        <title>The Acrasis kona genome and developmental transcriptomes reveal deep origins of eukaryotic multicellular pathways.</title>
        <authorList>
            <person name="Sheikh S."/>
            <person name="Fu C.-J."/>
            <person name="Brown M.W."/>
            <person name="Baldauf S.L."/>
        </authorList>
    </citation>
    <scope>NUCLEOTIDE SEQUENCE [LARGE SCALE GENOMIC DNA]</scope>
    <source>
        <strain evidence="2 3">ATCC MYA-3509</strain>
    </source>
</reference>
<evidence type="ECO:0000313" key="3">
    <source>
        <dbReference type="Proteomes" id="UP001431209"/>
    </source>
</evidence>
<feature type="transmembrane region" description="Helical" evidence="1">
    <location>
        <begin position="49"/>
        <end position="72"/>
    </location>
</feature>
<dbReference type="Proteomes" id="UP001431209">
    <property type="component" value="Unassembled WGS sequence"/>
</dbReference>